<proteinExistence type="predicted"/>
<dbReference type="EMBL" id="JABGBO010000003">
    <property type="protein sequence ID" value="NOL49264.1"/>
    <property type="molecule type" value="Genomic_DNA"/>
</dbReference>
<comment type="caution">
    <text evidence="1">The sequence shown here is derived from an EMBL/GenBank/DDBJ whole genome shotgun (WGS) entry which is preliminary data.</text>
</comment>
<gene>
    <name evidence="1" type="ORF">HKX40_03785</name>
</gene>
<sequence length="220" mass="25684">MTSLETLYKSSRDNFSEDFRLRIHRSLSWIKKARLFAQETPADLDMTFINLWIGFNAAYAKNLNTNISADKISFQEFLQLICSLDNEQKIYRLVWSSFSKSIRLLLDNRFVFQPFWDYHNGLITEEEWTSSFAKAKQKAHQALAAQDTGALLMVLFDRLYTLRNQIMHGGATYASSANRDQLNDACYFLASCTTIILEIMMRNPSEQHWGKPFYPYLKEN</sequence>
<dbReference type="AlphaFoldDB" id="A0A7Y4L938"/>
<reference evidence="1 2" key="1">
    <citation type="submission" date="2020-05" db="EMBL/GenBank/DDBJ databases">
        <authorList>
            <person name="Niu N."/>
        </authorList>
    </citation>
    <scope>NUCLEOTIDE SEQUENCE [LARGE SCALE GENOMIC DNA]</scope>
    <source>
        <strain evidence="1 2">LMG10982</strain>
    </source>
</reference>
<evidence type="ECO:0000313" key="1">
    <source>
        <dbReference type="EMBL" id="NOL49264.1"/>
    </source>
</evidence>
<evidence type="ECO:0008006" key="3">
    <source>
        <dbReference type="Google" id="ProtNLM"/>
    </source>
</evidence>
<protein>
    <recommendedName>
        <fullName evidence="3">Apea-like HEPN domain-containing protein</fullName>
    </recommendedName>
</protein>
<name>A0A7Y4L938_9BURK</name>
<dbReference type="Proteomes" id="UP000541421">
    <property type="component" value="Unassembled WGS sequence"/>
</dbReference>
<accession>A0A7Y4L938</accession>
<organism evidence="1 2">
    <name type="scientific">Pelistega europaea</name>
    <dbReference type="NCBI Taxonomy" id="106147"/>
    <lineage>
        <taxon>Bacteria</taxon>
        <taxon>Pseudomonadati</taxon>
        <taxon>Pseudomonadota</taxon>
        <taxon>Betaproteobacteria</taxon>
        <taxon>Burkholderiales</taxon>
        <taxon>Alcaligenaceae</taxon>
        <taxon>Pelistega</taxon>
    </lineage>
</organism>
<evidence type="ECO:0000313" key="2">
    <source>
        <dbReference type="Proteomes" id="UP000541421"/>
    </source>
</evidence>
<keyword evidence="2" id="KW-1185">Reference proteome</keyword>